<gene>
    <name evidence="6" type="ORF">THASP1DRAFT_14709</name>
</gene>
<accession>A0A4P9XU46</accession>
<keyword evidence="7" id="KW-1185">Reference proteome</keyword>
<keyword evidence="2" id="KW-0805">Transcription regulation</keyword>
<evidence type="ECO:0000259" key="5">
    <source>
        <dbReference type="PROSITE" id="PS51821"/>
    </source>
</evidence>
<dbReference type="Pfam" id="PF11754">
    <property type="entry name" value="Velvet"/>
    <property type="match status" value="2"/>
</dbReference>
<dbReference type="Proteomes" id="UP000271241">
    <property type="component" value="Unassembled WGS sequence"/>
</dbReference>
<evidence type="ECO:0000256" key="3">
    <source>
        <dbReference type="ARBA" id="ARBA00023163"/>
    </source>
</evidence>
<protein>
    <submittedName>
        <fullName evidence="6">Velvet factor</fullName>
    </submittedName>
</protein>
<evidence type="ECO:0000256" key="2">
    <source>
        <dbReference type="ARBA" id="ARBA00023015"/>
    </source>
</evidence>
<keyword evidence="4" id="KW-0539">Nucleus</keyword>
<reference evidence="7" key="1">
    <citation type="journal article" date="2018" name="Nat. Microbiol.">
        <title>Leveraging single-cell genomics to expand the fungal tree of life.</title>
        <authorList>
            <person name="Ahrendt S.R."/>
            <person name="Quandt C.A."/>
            <person name="Ciobanu D."/>
            <person name="Clum A."/>
            <person name="Salamov A."/>
            <person name="Andreopoulos B."/>
            <person name="Cheng J.F."/>
            <person name="Woyke T."/>
            <person name="Pelin A."/>
            <person name="Henrissat B."/>
            <person name="Reynolds N.K."/>
            <person name="Benny G.L."/>
            <person name="Smith M.E."/>
            <person name="James T.Y."/>
            <person name="Grigoriev I.V."/>
        </authorList>
    </citation>
    <scope>NUCLEOTIDE SEQUENCE [LARGE SCALE GENOMIC DNA]</scope>
    <source>
        <strain evidence="7">RSA 1356</strain>
    </source>
</reference>
<organism evidence="6 7">
    <name type="scientific">Thamnocephalis sphaerospora</name>
    <dbReference type="NCBI Taxonomy" id="78915"/>
    <lineage>
        <taxon>Eukaryota</taxon>
        <taxon>Fungi</taxon>
        <taxon>Fungi incertae sedis</taxon>
        <taxon>Zoopagomycota</taxon>
        <taxon>Zoopagomycotina</taxon>
        <taxon>Zoopagomycetes</taxon>
        <taxon>Zoopagales</taxon>
        <taxon>Sigmoideomycetaceae</taxon>
        <taxon>Thamnocephalis</taxon>
    </lineage>
</organism>
<dbReference type="PANTHER" id="PTHR33572:SF3">
    <property type="entry name" value="VELVET COMPLEX SUBUNIT B"/>
    <property type="match status" value="1"/>
</dbReference>
<dbReference type="Gene3D" id="2.60.40.3960">
    <property type="entry name" value="Velvet domain"/>
    <property type="match status" value="1"/>
</dbReference>
<dbReference type="GO" id="GO:0005634">
    <property type="term" value="C:nucleus"/>
    <property type="evidence" value="ECO:0007669"/>
    <property type="project" value="UniProtKB-SubCell"/>
</dbReference>
<feature type="domain" description="Velvet" evidence="5">
    <location>
        <begin position="13"/>
        <end position="195"/>
    </location>
</feature>
<evidence type="ECO:0000313" key="6">
    <source>
        <dbReference type="EMBL" id="RKP09101.1"/>
    </source>
</evidence>
<dbReference type="PROSITE" id="PS51821">
    <property type="entry name" value="VELVET"/>
    <property type="match status" value="1"/>
</dbReference>
<evidence type="ECO:0000256" key="1">
    <source>
        <dbReference type="ARBA" id="ARBA00004123"/>
    </source>
</evidence>
<dbReference type="InterPro" id="IPR021740">
    <property type="entry name" value="Velvet"/>
</dbReference>
<dbReference type="STRING" id="78915.A0A4P9XU46"/>
<comment type="subcellular location">
    <subcellularLocation>
        <location evidence="1">Nucleus</location>
    </subcellularLocation>
</comment>
<dbReference type="InterPro" id="IPR037525">
    <property type="entry name" value="Velvet_dom"/>
</dbReference>
<dbReference type="InterPro" id="IPR038491">
    <property type="entry name" value="Velvet_dom_sf"/>
</dbReference>
<evidence type="ECO:0000313" key="7">
    <source>
        <dbReference type="Proteomes" id="UP000271241"/>
    </source>
</evidence>
<dbReference type="PANTHER" id="PTHR33572">
    <property type="entry name" value="SPORE DEVELOPMENT REGULATOR VOSA"/>
    <property type="match status" value="1"/>
</dbReference>
<sequence length="206" mass="23198">MPHDITADCPSYHSTHRSYKLTVVQQPFRARMCGFGEKDRRPVDPPPIVQLSVHDQFGREDDDLQRSPFFVLHPSPAVVAPRRGIGNGRTTTRVMMGTLVSSPNVLKDVNGNFGCFFCFPDLSIRCEGVYRLRFTLVKLGDFDSLPMIENCGGRVVAEIDSEPFTVFSAKRFPGMTESTPLSKTFARQGLKIPIRNDVRKRNVDLH</sequence>
<keyword evidence="3" id="KW-0804">Transcription</keyword>
<evidence type="ECO:0000256" key="4">
    <source>
        <dbReference type="ARBA" id="ARBA00023242"/>
    </source>
</evidence>
<dbReference type="OrthoDB" id="5599552at2759"/>
<dbReference type="EMBL" id="KZ992542">
    <property type="protein sequence ID" value="RKP09101.1"/>
    <property type="molecule type" value="Genomic_DNA"/>
</dbReference>
<proteinExistence type="predicted"/>
<dbReference type="AlphaFoldDB" id="A0A4P9XU46"/>
<name>A0A4P9XU46_9FUNG</name>